<dbReference type="InterPro" id="IPR045851">
    <property type="entry name" value="AMP-bd_C_sf"/>
</dbReference>
<keyword evidence="4" id="KW-1185">Reference proteome</keyword>
<dbReference type="InterPro" id="IPR020845">
    <property type="entry name" value="AMP-binding_CS"/>
</dbReference>
<dbReference type="PROSITE" id="PS00455">
    <property type="entry name" value="AMP_BINDING"/>
    <property type="match status" value="1"/>
</dbReference>
<organism evidence="3 4">
    <name type="scientific">Bradyrhizobium pachyrhizi</name>
    <dbReference type="NCBI Taxonomy" id="280333"/>
    <lineage>
        <taxon>Bacteria</taxon>
        <taxon>Pseudomonadati</taxon>
        <taxon>Pseudomonadota</taxon>
        <taxon>Alphaproteobacteria</taxon>
        <taxon>Hyphomicrobiales</taxon>
        <taxon>Nitrobacteraceae</taxon>
        <taxon>Bradyrhizobium</taxon>
    </lineage>
</organism>
<proteinExistence type="predicted"/>
<dbReference type="EMBL" id="WQNF01000003">
    <property type="protein sequence ID" value="MVT64576.1"/>
    <property type="molecule type" value="Genomic_DNA"/>
</dbReference>
<name>A0A844SGB6_9BRAD</name>
<evidence type="ECO:0000313" key="4">
    <source>
        <dbReference type="Proteomes" id="UP000436468"/>
    </source>
</evidence>
<dbReference type="AlphaFoldDB" id="A0A844SGB6"/>
<dbReference type="InterPro" id="IPR000873">
    <property type="entry name" value="AMP-dep_synth/lig_dom"/>
</dbReference>
<dbReference type="GO" id="GO:0016878">
    <property type="term" value="F:acid-thiol ligase activity"/>
    <property type="evidence" value="ECO:0007669"/>
    <property type="project" value="UniProtKB-ARBA"/>
</dbReference>
<evidence type="ECO:0000259" key="2">
    <source>
        <dbReference type="Pfam" id="PF13193"/>
    </source>
</evidence>
<dbReference type="InterPro" id="IPR042099">
    <property type="entry name" value="ANL_N_sf"/>
</dbReference>
<dbReference type="Pfam" id="PF13193">
    <property type="entry name" value="AMP-binding_C"/>
    <property type="match status" value="1"/>
</dbReference>
<feature type="domain" description="AMP-dependent synthetase/ligase" evidence="1">
    <location>
        <begin position="7"/>
        <end position="346"/>
    </location>
</feature>
<dbReference type="PANTHER" id="PTHR43767">
    <property type="entry name" value="LONG-CHAIN-FATTY-ACID--COA LIGASE"/>
    <property type="match status" value="1"/>
</dbReference>
<dbReference type="SUPFAM" id="SSF56801">
    <property type="entry name" value="Acetyl-CoA synthetase-like"/>
    <property type="match status" value="1"/>
</dbReference>
<evidence type="ECO:0000313" key="3">
    <source>
        <dbReference type="EMBL" id="MVT64576.1"/>
    </source>
</evidence>
<reference evidence="3 4" key="1">
    <citation type="submission" date="2019-12" db="EMBL/GenBank/DDBJ databases">
        <title>Draft genome sequences Bradyrhizobium cajani AMBPC1010, Bradyrhizobium pachyrhizi AMBPC1040 and Bradyrhizobium yuanmingense ALSPC3051, three plant growth promoting strains isolated from nodules of Cajanus cajan L. in Dominican Republic.</title>
        <authorList>
            <person name="Flores-Felix J.D."/>
            <person name="Araujo J."/>
            <person name="Diaz-Alcantara C."/>
            <person name="Gonzalez-Andres F."/>
            <person name="Velazquez E."/>
        </authorList>
    </citation>
    <scope>NUCLEOTIDE SEQUENCE [LARGE SCALE GENOMIC DNA]</scope>
    <source>
        <strain evidence="3 4">1040</strain>
    </source>
</reference>
<dbReference type="RefSeq" id="WP_157341605.1">
    <property type="nucleotide sequence ID" value="NZ_CP121667.1"/>
</dbReference>
<dbReference type="Pfam" id="PF00501">
    <property type="entry name" value="AMP-binding"/>
    <property type="match status" value="1"/>
</dbReference>
<dbReference type="InterPro" id="IPR025110">
    <property type="entry name" value="AMP-bd_C"/>
</dbReference>
<sequence length="507" mass="55821">MILERLSHWASVTPQKPFVVTAERSYSFAEIHSLSLRCARLLQGRSIGKGDHVALISGNSAAFLVAWFGINAAGAVAVCLNDQLKGDSIDYLVAQSDSRLIMADEDWLVSRRGDLRDGRAELPVVAIDDEKFLLELAALPESEVADIAPHDACTILYTSGTTGRPKGVICAHGGYAATGVQSARILELTAEDRIFVYLPLYHTNPQTYAVMSALTVGASLGLRRRFSATSFFEDAKAVQATGCTFVGTVLAILAARYSVPMRDHMMRFTIGGGTTAELARTIEDRFGFKVHELYGMTEVGGWVSGSTAGDHKLGANGRVRPDMQVQIVDPDDNPLPTGERGEIVVRPLEPNRILLGYYNKPDELAKASRNFWFHTGDVGSFDSDGYLYFHGRTKELIRRGGEMISPQELEGRLLKLPGVRDCAIVGVADPIMGEEVKAVVVTDCDFDLRDVRGRLADQVPTYMLPRFVERVLAIPRTQTEKILRRELQYIDDRVTDLTNNENGRNLK</sequence>
<dbReference type="Proteomes" id="UP000436468">
    <property type="component" value="Unassembled WGS sequence"/>
</dbReference>
<feature type="domain" description="AMP-binding enzyme C-terminal" evidence="2">
    <location>
        <begin position="408"/>
        <end position="481"/>
    </location>
</feature>
<gene>
    <name evidence="3" type="ORF">GPL21_05540</name>
</gene>
<accession>A0A844SGB6</accession>
<dbReference type="PANTHER" id="PTHR43767:SF1">
    <property type="entry name" value="NONRIBOSOMAL PEPTIDE SYNTHASE PES1 (EUROFUNG)-RELATED"/>
    <property type="match status" value="1"/>
</dbReference>
<protein>
    <submittedName>
        <fullName evidence="3">AMP-binding protein</fullName>
    </submittedName>
</protein>
<dbReference type="InterPro" id="IPR050237">
    <property type="entry name" value="ATP-dep_AMP-bd_enzyme"/>
</dbReference>
<comment type="caution">
    <text evidence="3">The sequence shown here is derived from an EMBL/GenBank/DDBJ whole genome shotgun (WGS) entry which is preliminary data.</text>
</comment>
<dbReference type="Gene3D" id="3.40.50.12780">
    <property type="entry name" value="N-terminal domain of ligase-like"/>
    <property type="match status" value="1"/>
</dbReference>
<dbReference type="Gene3D" id="3.30.300.30">
    <property type="match status" value="1"/>
</dbReference>
<evidence type="ECO:0000259" key="1">
    <source>
        <dbReference type="Pfam" id="PF00501"/>
    </source>
</evidence>